<dbReference type="EMBL" id="VSSQ01000060">
    <property type="protein sequence ID" value="MPL71627.1"/>
    <property type="molecule type" value="Genomic_DNA"/>
</dbReference>
<feature type="transmembrane region" description="Helical" evidence="5">
    <location>
        <begin position="33"/>
        <end position="56"/>
    </location>
</feature>
<protein>
    <submittedName>
        <fullName evidence="8">NAD(P)H-quinone oxidoreductase subunit 2, chloroplastic</fullName>
        <ecNumber evidence="8">1.6.5.11</ecNumber>
    </submittedName>
</protein>
<feature type="transmembrane region" description="Helical" evidence="5">
    <location>
        <begin position="382"/>
        <end position="403"/>
    </location>
</feature>
<feature type="transmembrane region" description="Helical" evidence="5">
    <location>
        <begin position="255"/>
        <end position="277"/>
    </location>
</feature>
<dbReference type="GO" id="GO:0016020">
    <property type="term" value="C:membrane"/>
    <property type="evidence" value="ECO:0007669"/>
    <property type="project" value="UniProtKB-SubCell"/>
</dbReference>
<proteinExistence type="predicted"/>
<dbReference type="PANTHER" id="PTHR43373">
    <property type="entry name" value="NA(+)/H(+) ANTIPORTER SUBUNIT"/>
    <property type="match status" value="1"/>
</dbReference>
<feature type="transmembrane region" description="Helical" evidence="5">
    <location>
        <begin position="626"/>
        <end position="647"/>
    </location>
</feature>
<evidence type="ECO:0000256" key="2">
    <source>
        <dbReference type="ARBA" id="ARBA00022692"/>
    </source>
</evidence>
<dbReference type="InterPro" id="IPR001516">
    <property type="entry name" value="Proton_antipo_N"/>
</dbReference>
<dbReference type="GO" id="GO:0016491">
    <property type="term" value="F:oxidoreductase activity"/>
    <property type="evidence" value="ECO:0007669"/>
    <property type="project" value="UniProtKB-KW"/>
</dbReference>
<reference evidence="8" key="1">
    <citation type="submission" date="2019-08" db="EMBL/GenBank/DDBJ databases">
        <authorList>
            <person name="Kucharzyk K."/>
            <person name="Murdoch R.W."/>
            <person name="Higgins S."/>
            <person name="Loffler F."/>
        </authorList>
    </citation>
    <scope>NUCLEOTIDE SEQUENCE</scope>
</reference>
<feature type="domain" description="NADH:quinone oxidoreductase/Mrp antiporter transmembrane" evidence="6">
    <location>
        <begin position="187"/>
        <end position="473"/>
    </location>
</feature>
<keyword evidence="4 5" id="KW-0472">Membrane</keyword>
<dbReference type="PRINTS" id="PR01434">
    <property type="entry name" value="NADHDHGNASE5"/>
</dbReference>
<feature type="transmembrane region" description="Helical" evidence="5">
    <location>
        <begin position="168"/>
        <end position="184"/>
    </location>
</feature>
<gene>
    <name evidence="8" type="primary">ndhB_10</name>
    <name evidence="8" type="ORF">SDC9_17404</name>
</gene>
<feature type="transmembrane region" description="Helical" evidence="5">
    <location>
        <begin position="424"/>
        <end position="445"/>
    </location>
</feature>
<evidence type="ECO:0000256" key="1">
    <source>
        <dbReference type="ARBA" id="ARBA00004141"/>
    </source>
</evidence>
<feature type="domain" description="NADH-Ubiquinone oxidoreductase (complex I) chain 5 N-terminal" evidence="7">
    <location>
        <begin position="118"/>
        <end position="154"/>
    </location>
</feature>
<dbReference type="EC" id="1.6.5.11" evidence="8"/>
<feature type="transmembrane region" description="Helical" evidence="5">
    <location>
        <begin position="68"/>
        <end position="87"/>
    </location>
</feature>
<keyword evidence="3 5" id="KW-1133">Transmembrane helix</keyword>
<evidence type="ECO:0000259" key="6">
    <source>
        <dbReference type="Pfam" id="PF00361"/>
    </source>
</evidence>
<feature type="transmembrane region" description="Helical" evidence="5">
    <location>
        <begin position="505"/>
        <end position="533"/>
    </location>
</feature>
<dbReference type="AlphaFoldDB" id="A0A644TYV4"/>
<comment type="subcellular location">
    <subcellularLocation>
        <location evidence="1">Membrane</location>
        <topology evidence="1">Multi-pass membrane protein</topology>
    </subcellularLocation>
</comment>
<evidence type="ECO:0000256" key="5">
    <source>
        <dbReference type="SAM" id="Phobius"/>
    </source>
</evidence>
<organism evidence="8">
    <name type="scientific">bioreactor metagenome</name>
    <dbReference type="NCBI Taxonomy" id="1076179"/>
    <lineage>
        <taxon>unclassified sequences</taxon>
        <taxon>metagenomes</taxon>
        <taxon>ecological metagenomes</taxon>
    </lineage>
</organism>
<feature type="transmembrane region" description="Helical" evidence="5">
    <location>
        <begin position="325"/>
        <end position="348"/>
    </location>
</feature>
<dbReference type="Pfam" id="PF00361">
    <property type="entry name" value="Proton_antipo_M"/>
    <property type="match status" value="1"/>
</dbReference>
<dbReference type="InterPro" id="IPR050616">
    <property type="entry name" value="CPA3_Na-H_Antiporter_A"/>
</dbReference>
<comment type="caution">
    <text evidence="8">The sequence shown here is derived from an EMBL/GenBank/DDBJ whole genome shotgun (WGS) entry which is preliminary data.</text>
</comment>
<feature type="transmembrane region" description="Helical" evidence="5">
    <location>
        <begin position="6"/>
        <end position="26"/>
    </location>
</feature>
<dbReference type="Pfam" id="PF00662">
    <property type="entry name" value="Proton_antipo_N"/>
    <property type="match status" value="1"/>
</dbReference>
<keyword evidence="2 5" id="KW-0812">Transmembrane</keyword>
<feature type="transmembrane region" description="Helical" evidence="5">
    <location>
        <begin position="94"/>
        <end position="114"/>
    </location>
</feature>
<evidence type="ECO:0000256" key="3">
    <source>
        <dbReference type="ARBA" id="ARBA00022989"/>
    </source>
</evidence>
<feature type="transmembrane region" description="Helical" evidence="5">
    <location>
        <begin position="553"/>
        <end position="573"/>
    </location>
</feature>
<evidence type="ECO:0000259" key="7">
    <source>
        <dbReference type="Pfam" id="PF00662"/>
    </source>
</evidence>
<feature type="transmembrane region" description="Helical" evidence="5">
    <location>
        <begin position="355"/>
        <end position="376"/>
    </location>
</feature>
<feature type="transmembrane region" description="Helical" evidence="5">
    <location>
        <begin position="190"/>
        <end position="210"/>
    </location>
</feature>
<feature type="transmembrane region" description="Helical" evidence="5">
    <location>
        <begin position="457"/>
        <end position="479"/>
    </location>
</feature>
<sequence length="648" mass="70504">MYPPELIAILVLLLVPVCAAVLLAIFKPDLVRNILAGITSVIIIGASAFLAWKALLAPVSLTLENTEWIGMLLFVVELGVALVILGLSIKYRKILPLILSVIQLILIVRLEYFGTAGHDVITTFTITNLSAVMVLIIGIIGTLICVYALGYMKDYHEHQIAVPVRKRYFFALMFLFLSAMFGLVLFNNLMWILCAWEVTTLCSFLLIGYSRTPEAVNNAFRAVWMNLIGGICFTLAITFLLRINSPVSLLSVTNLLHFPNVSALTIPLAFIAVAGLTKAAQMPFSTWLTGAMVAPTPVSALLHSSTMVKAGVYLLVLFAPLFSQTWVGIFLALIGAFTFLVTSALAISQSNAKKVLAYSTIANLGLITACAGIGTAQAIEAAILLIIFHAVAKALLFLCVGAVEHKIGSRDIEDMDGLLVRLPLLATMMVIGICGMYLAPFGMLISKWVALEAFLTAPLGCVFITLLAFGSAFTIFFWTKWLGKLFMRMTRPPAEKIALHISEKISVIVMGVLVIVCCLGFPAIISGVIIPYLETIHPYFYQPNNGLYFFDTLVMLGLMAAILLLLVAGAFVGTKEGRLIPPYLGGRAVDAEGRFLGSLGVYKEAKTSNYYLEEYCGEKVLLKPSWVISGVLIIVMLVLGFMGVMIWI</sequence>
<evidence type="ECO:0000313" key="8">
    <source>
        <dbReference type="EMBL" id="MPL71627.1"/>
    </source>
</evidence>
<dbReference type="PANTHER" id="PTHR43373:SF1">
    <property type="entry name" value="NA(+)_H(+) ANTIPORTER SUBUNIT A"/>
    <property type="match status" value="1"/>
</dbReference>
<feature type="transmembrane region" description="Helical" evidence="5">
    <location>
        <begin position="222"/>
        <end position="243"/>
    </location>
</feature>
<dbReference type="InterPro" id="IPR001750">
    <property type="entry name" value="ND/Mrp_TM"/>
</dbReference>
<evidence type="ECO:0000256" key="4">
    <source>
        <dbReference type="ARBA" id="ARBA00023136"/>
    </source>
</evidence>
<name>A0A644TYV4_9ZZZZ</name>
<feature type="transmembrane region" description="Helical" evidence="5">
    <location>
        <begin position="126"/>
        <end position="148"/>
    </location>
</feature>
<accession>A0A644TYV4</accession>
<keyword evidence="8" id="KW-0560">Oxidoreductase</keyword>